<evidence type="ECO:0000256" key="3">
    <source>
        <dbReference type="PROSITE-ProRule" id="PRU00703"/>
    </source>
</evidence>
<dbReference type="VEuPathDB" id="FungiDB:PHYBLDRAFT_59666"/>
<dbReference type="GeneID" id="29001445"/>
<dbReference type="Proteomes" id="UP000077315">
    <property type="component" value="Unassembled WGS sequence"/>
</dbReference>
<dbReference type="SMART" id="SM00116">
    <property type="entry name" value="CBS"/>
    <property type="match status" value="3"/>
</dbReference>
<reference evidence="6" key="1">
    <citation type="submission" date="2015-06" db="EMBL/GenBank/DDBJ databases">
        <title>Expansion of signal transduction pathways in fungi by whole-genome duplication.</title>
        <authorList>
            <consortium name="DOE Joint Genome Institute"/>
            <person name="Corrochano L.M."/>
            <person name="Kuo A."/>
            <person name="Marcet-Houben M."/>
            <person name="Polaino S."/>
            <person name="Salamov A."/>
            <person name="Villalobos J.M."/>
            <person name="Alvarez M.I."/>
            <person name="Avalos J."/>
            <person name="Benito E.P."/>
            <person name="Benoit I."/>
            <person name="Burger G."/>
            <person name="Camino L.P."/>
            <person name="Canovas D."/>
            <person name="Cerda-Olmedo E."/>
            <person name="Cheng J.-F."/>
            <person name="Dominguez A."/>
            <person name="Elias M."/>
            <person name="Eslava A.P."/>
            <person name="Glaser F."/>
            <person name="Grimwood J."/>
            <person name="Gutierrez G."/>
            <person name="Heitman J."/>
            <person name="Henrissat B."/>
            <person name="Iturriaga E.A."/>
            <person name="Lang B.F."/>
            <person name="Lavin J.L."/>
            <person name="Lee S."/>
            <person name="Li W."/>
            <person name="Lindquist E."/>
            <person name="Lopez-Garcia S."/>
            <person name="Luque E.M."/>
            <person name="Marcos A.T."/>
            <person name="Martin J."/>
            <person name="McCluskey K."/>
            <person name="Medina H.R."/>
            <person name="Miralles-Duran A."/>
            <person name="Miyazaki A."/>
            <person name="Munoz-Torres E."/>
            <person name="Oguiza J.A."/>
            <person name="Ohm R."/>
            <person name="Olmedo M."/>
            <person name="Orejas M."/>
            <person name="Ortiz-Castellanos L."/>
            <person name="Pisabarro A.G."/>
            <person name="Rodriguez-Romero J."/>
            <person name="Ruiz-Herrera J."/>
            <person name="Ruiz-Vazquez R."/>
            <person name="Sanz C."/>
            <person name="Schackwitz W."/>
            <person name="Schmutz J."/>
            <person name="Shahriari M."/>
            <person name="Shelest E."/>
            <person name="Silva-Franco F."/>
            <person name="Soanes D."/>
            <person name="Syed K."/>
            <person name="Tagua V.G."/>
            <person name="Talbot N.J."/>
            <person name="Thon M."/>
            <person name="De vries R.P."/>
            <person name="Wiebenga A."/>
            <person name="Yadav J.S."/>
            <person name="Braun E.L."/>
            <person name="Baker S."/>
            <person name="Garre V."/>
            <person name="Horwitz B."/>
            <person name="Torres-Martinez S."/>
            <person name="Idnurm A."/>
            <person name="Herrera-Estrella A."/>
            <person name="Gabaldon T."/>
            <person name="Grigoriev I.V."/>
        </authorList>
    </citation>
    <scope>NUCLEOTIDE SEQUENCE [LARGE SCALE GENOMIC DNA]</scope>
    <source>
        <strain evidence="6">NRRL 1555(-)</strain>
    </source>
</reference>
<keyword evidence="2 3" id="KW-0129">CBS domain</keyword>
<dbReference type="STRING" id="763407.A0A167NKD1"/>
<dbReference type="RefSeq" id="XP_018294174.1">
    <property type="nucleotide sequence ID" value="XM_018440539.1"/>
</dbReference>
<dbReference type="InParanoid" id="A0A167NKD1"/>
<dbReference type="SUPFAM" id="SSF54631">
    <property type="entry name" value="CBS-domain pair"/>
    <property type="match status" value="2"/>
</dbReference>
<dbReference type="Gene3D" id="3.10.580.10">
    <property type="entry name" value="CBS-domain"/>
    <property type="match status" value="2"/>
</dbReference>
<feature type="domain" description="CBS" evidence="4">
    <location>
        <begin position="37"/>
        <end position="96"/>
    </location>
</feature>
<name>A0A167NKD1_PHYB8</name>
<dbReference type="PANTHER" id="PTHR13780:SF128">
    <property type="entry name" value="CBS DOMAIN-CONTAINING PROTEIN"/>
    <property type="match status" value="1"/>
</dbReference>
<dbReference type="InterPro" id="IPR050511">
    <property type="entry name" value="AMPK_gamma/SDS23_families"/>
</dbReference>
<evidence type="ECO:0000256" key="2">
    <source>
        <dbReference type="ARBA" id="ARBA00023122"/>
    </source>
</evidence>
<dbReference type="EMBL" id="KV440976">
    <property type="protein sequence ID" value="OAD76134.1"/>
    <property type="molecule type" value="Genomic_DNA"/>
</dbReference>
<accession>A0A167NKD1</accession>
<keyword evidence="6" id="KW-1185">Reference proteome</keyword>
<dbReference type="PANTHER" id="PTHR13780">
    <property type="entry name" value="AMP-ACTIVATED PROTEIN KINASE, GAMMA REGULATORY SUBUNIT"/>
    <property type="match status" value="1"/>
</dbReference>
<proteinExistence type="predicted"/>
<dbReference type="OrthoDB" id="449052at2759"/>
<dbReference type="PROSITE" id="PS51371">
    <property type="entry name" value="CBS"/>
    <property type="match status" value="1"/>
</dbReference>
<dbReference type="Pfam" id="PF00571">
    <property type="entry name" value="CBS"/>
    <property type="match status" value="1"/>
</dbReference>
<protein>
    <recommendedName>
        <fullName evidence="4">CBS domain-containing protein</fullName>
    </recommendedName>
</protein>
<dbReference type="InterPro" id="IPR046342">
    <property type="entry name" value="CBS_dom_sf"/>
</dbReference>
<evidence type="ECO:0000256" key="1">
    <source>
        <dbReference type="ARBA" id="ARBA00022737"/>
    </source>
</evidence>
<organism evidence="5 6">
    <name type="scientific">Phycomyces blakesleeanus (strain ATCC 8743b / DSM 1359 / FGSC 10004 / NBRC 33097 / NRRL 1555)</name>
    <dbReference type="NCBI Taxonomy" id="763407"/>
    <lineage>
        <taxon>Eukaryota</taxon>
        <taxon>Fungi</taxon>
        <taxon>Fungi incertae sedis</taxon>
        <taxon>Mucoromycota</taxon>
        <taxon>Mucoromycotina</taxon>
        <taxon>Mucoromycetes</taxon>
        <taxon>Mucorales</taxon>
        <taxon>Phycomycetaceae</taxon>
        <taxon>Phycomyces</taxon>
    </lineage>
</organism>
<gene>
    <name evidence="5" type="ORF">PHYBLDRAFT_59666</name>
</gene>
<sequence>MTSLASKTPLSTHLTKHQDFISSQTVGHLIEDVKPESQRQLVDLPLTSTMEEAFDLFLAEDILSAPVYTIENSQKRYLAIVSVLDLLKLLGSHISLETLKDNQVILQRPLKDAIGLTEESAKLVTVKHTDPLAYLIRLFSTHGVHRVLVQGQGSPVLLSQMDVLRYLQNNNHRLGSILDISTATLVKLSLELRQISENNVISTDCRVTALKAFLEIANNPHISALAVVENDKTLVAEISPQDLRGLNKDRFDALAKPVLMYIKASRGELYPPFTCHDRFTLSHIMAAVVLRKAPRLWWCDDEGHLKGLITLTDILGVFLKDV</sequence>
<evidence type="ECO:0000313" key="5">
    <source>
        <dbReference type="EMBL" id="OAD76134.1"/>
    </source>
</evidence>
<dbReference type="InterPro" id="IPR000644">
    <property type="entry name" value="CBS_dom"/>
</dbReference>
<dbReference type="AlphaFoldDB" id="A0A167NKD1"/>
<evidence type="ECO:0000313" key="6">
    <source>
        <dbReference type="Proteomes" id="UP000077315"/>
    </source>
</evidence>
<keyword evidence="1" id="KW-0677">Repeat</keyword>
<evidence type="ECO:0000259" key="4">
    <source>
        <dbReference type="PROSITE" id="PS51371"/>
    </source>
</evidence>